<dbReference type="SUPFAM" id="SSF55729">
    <property type="entry name" value="Acyl-CoA N-acyltransferases (Nat)"/>
    <property type="match status" value="1"/>
</dbReference>
<name>A0A2N7L384_9GAMM</name>
<dbReference type="GO" id="GO:0008080">
    <property type="term" value="F:N-acetyltransferase activity"/>
    <property type="evidence" value="ECO:0007669"/>
    <property type="project" value="UniProtKB-ARBA"/>
</dbReference>
<evidence type="ECO:0000256" key="1">
    <source>
        <dbReference type="ARBA" id="ARBA00022679"/>
    </source>
</evidence>
<dbReference type="InterPro" id="IPR000182">
    <property type="entry name" value="GNAT_dom"/>
</dbReference>
<dbReference type="Proteomes" id="UP000235387">
    <property type="component" value="Unassembled WGS sequence"/>
</dbReference>
<keyword evidence="1 4" id="KW-0808">Transferase</keyword>
<evidence type="ECO:0000256" key="2">
    <source>
        <dbReference type="ARBA" id="ARBA00023315"/>
    </source>
</evidence>
<dbReference type="Gene3D" id="3.40.630.30">
    <property type="match status" value="1"/>
</dbReference>
<gene>
    <name evidence="4" type="ORF">BCT23_08545</name>
</gene>
<feature type="domain" description="N-acetyltransferase" evidence="3">
    <location>
        <begin position="2"/>
        <end position="161"/>
    </location>
</feature>
<organism evidence="4 5">
    <name type="scientific">Enterovibrio norvegicus</name>
    <dbReference type="NCBI Taxonomy" id="188144"/>
    <lineage>
        <taxon>Bacteria</taxon>
        <taxon>Pseudomonadati</taxon>
        <taxon>Pseudomonadota</taxon>
        <taxon>Gammaproteobacteria</taxon>
        <taxon>Vibrionales</taxon>
        <taxon>Vibrionaceae</taxon>
        <taxon>Enterovibrio</taxon>
    </lineage>
</organism>
<evidence type="ECO:0000313" key="5">
    <source>
        <dbReference type="Proteomes" id="UP000235387"/>
    </source>
</evidence>
<accession>A0A2N7L384</accession>
<dbReference type="AlphaFoldDB" id="A0A2N7L384"/>
<protein>
    <submittedName>
        <fullName evidence="4">GNAT family N-acetyltransferase</fullName>
    </submittedName>
</protein>
<dbReference type="InterPro" id="IPR016181">
    <property type="entry name" value="Acyl_CoA_acyltransferase"/>
</dbReference>
<dbReference type="PANTHER" id="PTHR10908">
    <property type="entry name" value="SEROTONIN N-ACETYLTRANSFERASE"/>
    <property type="match status" value="1"/>
</dbReference>
<evidence type="ECO:0000313" key="4">
    <source>
        <dbReference type="EMBL" id="PMN87395.1"/>
    </source>
</evidence>
<keyword evidence="2" id="KW-0012">Acyltransferase</keyword>
<sequence>MYTIRQATKDDVNRMAQIEAVCFSEAEAAPLASFQKRFAAFPECFFVLEVDDVVVGHINGCIYSKPELPDVLYSDPSLHCPDGAYQTVFGLAIDPQHQKKGYASVLTKHFIDVSRANNREGIVLTCKDHLVKFYQSLGFSLKGVSASSHGGAKWNDMVLTF</sequence>
<dbReference type="EMBL" id="MDAL01000071">
    <property type="protein sequence ID" value="PMN87395.1"/>
    <property type="molecule type" value="Genomic_DNA"/>
</dbReference>
<comment type="caution">
    <text evidence="4">The sequence shown here is derived from an EMBL/GenBank/DDBJ whole genome shotgun (WGS) entry which is preliminary data.</text>
</comment>
<proteinExistence type="predicted"/>
<reference evidence="5" key="1">
    <citation type="submission" date="2016-07" db="EMBL/GenBank/DDBJ databases">
        <title>Nontailed viruses are major unrecognized killers of bacteria in the ocean.</title>
        <authorList>
            <person name="Kauffman K."/>
            <person name="Hussain F."/>
            <person name="Yang J."/>
            <person name="Arevalo P."/>
            <person name="Brown J."/>
            <person name="Cutler M."/>
            <person name="Kelly L."/>
            <person name="Polz M.F."/>
        </authorList>
    </citation>
    <scope>NUCLEOTIDE SEQUENCE [LARGE SCALE GENOMIC DNA]</scope>
    <source>
        <strain evidence="5">10N.261.45.A10</strain>
    </source>
</reference>
<dbReference type="InterPro" id="IPR051635">
    <property type="entry name" value="SNAT-like"/>
</dbReference>
<dbReference type="RefSeq" id="WP_102392371.1">
    <property type="nucleotide sequence ID" value="NZ_MDAG01000001.1"/>
</dbReference>
<dbReference type="CDD" id="cd04301">
    <property type="entry name" value="NAT_SF"/>
    <property type="match status" value="1"/>
</dbReference>
<evidence type="ECO:0000259" key="3">
    <source>
        <dbReference type="PROSITE" id="PS51186"/>
    </source>
</evidence>
<dbReference type="Pfam" id="PF00583">
    <property type="entry name" value="Acetyltransf_1"/>
    <property type="match status" value="1"/>
</dbReference>
<dbReference type="PROSITE" id="PS51186">
    <property type="entry name" value="GNAT"/>
    <property type="match status" value="1"/>
</dbReference>
<dbReference type="PANTHER" id="PTHR10908:SF0">
    <property type="entry name" value="SEROTONIN N-ACETYLTRANSFERASE"/>
    <property type="match status" value="1"/>
</dbReference>